<feature type="transmembrane region" description="Helical" evidence="2">
    <location>
        <begin position="155"/>
        <end position="182"/>
    </location>
</feature>
<dbReference type="PANTHER" id="PTHR48040:SF28">
    <property type="entry name" value="ABC TRANSPORTER G FAMILY MEMBER 39-LIKE"/>
    <property type="match status" value="1"/>
</dbReference>
<dbReference type="SUPFAM" id="SSF52540">
    <property type="entry name" value="P-loop containing nucleoside triphosphate hydrolases"/>
    <property type="match status" value="1"/>
</dbReference>
<sequence>MKNPALPPSPAAVEPSTVTAHNITKTQIETIIFKHHSTNKPTSKPNLDLEDHLRRPSNEIEIDEERERDSWREELVWLGSIPSTGEDRRIVGWWLVISVIFQSGSSGVTTLSYGYNAFTVNEMFAPRWMNKFGSDSVTRLGVAVLKSIDIPAESYWYWIGAAALFGFIVLFNVLFTIVLMYLNRNKPQAIISEETAAEIEGDQDELSKEEPRLRRPQSKKDAISRSLSASDGNNSSKMHIRLCSNSVTYMKLQNFPGEMAMQRMSSRSNLNGLSRNGDASLEAANGIAPKRGMIFVDQVMELVELQNLRDAIVGLPGITGLSTEQRKRLTIAVELVANPSIIFMDEPTSGLDARAAAIVMRTVRNTVDTGRIVVCTIHQPSIDIFKAFDEQLLMKRGGQVMIYSGPLG</sequence>
<keyword evidence="2" id="KW-0812">Transmembrane</keyword>
<comment type="caution">
    <text evidence="5">The sequence shown here is derived from an EMBL/GenBank/DDBJ whole genome shotgun (WGS) entry which is preliminary data.</text>
</comment>
<gene>
    <name evidence="5" type="ORF">LWI29_022452</name>
</gene>
<evidence type="ECO:0000259" key="3">
    <source>
        <dbReference type="Pfam" id="PF00005"/>
    </source>
</evidence>
<accession>A0AA39SVY3</accession>
<keyword evidence="2" id="KW-0472">Membrane</keyword>
<dbReference type="GO" id="GO:0005524">
    <property type="term" value="F:ATP binding"/>
    <property type="evidence" value="ECO:0007669"/>
    <property type="project" value="InterPro"/>
</dbReference>
<reference evidence="5" key="1">
    <citation type="journal article" date="2022" name="Plant J.">
        <title>Strategies of tolerance reflected in two North American maple genomes.</title>
        <authorList>
            <person name="McEvoy S.L."/>
            <person name="Sezen U.U."/>
            <person name="Trouern-Trend A."/>
            <person name="McMahon S.M."/>
            <person name="Schaberg P.G."/>
            <person name="Yang J."/>
            <person name="Wegrzyn J.L."/>
            <person name="Swenson N.G."/>
        </authorList>
    </citation>
    <scope>NUCLEOTIDE SEQUENCE</scope>
    <source>
        <strain evidence="5">NS2018</strain>
    </source>
</reference>
<dbReference type="InterPro" id="IPR027417">
    <property type="entry name" value="P-loop_NTPase"/>
</dbReference>
<feature type="compositionally biased region" description="Basic and acidic residues" evidence="1">
    <location>
        <begin position="205"/>
        <end position="223"/>
    </location>
</feature>
<proteinExistence type="predicted"/>
<name>A0AA39SVY3_ACESA</name>
<dbReference type="Pfam" id="PF08370">
    <property type="entry name" value="PDR_assoc"/>
    <property type="match status" value="1"/>
</dbReference>
<keyword evidence="6" id="KW-1185">Reference proteome</keyword>
<dbReference type="FunFam" id="3.40.50.300:FF:006093">
    <property type="entry name" value="Uncharacterized protein"/>
    <property type="match status" value="1"/>
</dbReference>
<evidence type="ECO:0000256" key="1">
    <source>
        <dbReference type="SAM" id="MobiDB-lite"/>
    </source>
</evidence>
<dbReference type="Gene3D" id="3.40.50.300">
    <property type="entry name" value="P-loop containing nucleotide triphosphate hydrolases"/>
    <property type="match status" value="1"/>
</dbReference>
<dbReference type="Proteomes" id="UP001168877">
    <property type="component" value="Unassembled WGS sequence"/>
</dbReference>
<feature type="transmembrane region" description="Helical" evidence="2">
    <location>
        <begin position="91"/>
        <end position="115"/>
    </location>
</feature>
<evidence type="ECO:0008006" key="7">
    <source>
        <dbReference type="Google" id="ProtNLM"/>
    </source>
</evidence>
<dbReference type="PANTHER" id="PTHR48040">
    <property type="entry name" value="PLEIOTROPIC DRUG RESISTANCE PROTEIN 1-LIKE ISOFORM X1"/>
    <property type="match status" value="1"/>
</dbReference>
<dbReference type="EMBL" id="JAUESC010000004">
    <property type="protein sequence ID" value="KAK0597167.1"/>
    <property type="molecule type" value="Genomic_DNA"/>
</dbReference>
<dbReference type="AlphaFoldDB" id="A0AA39SVY3"/>
<evidence type="ECO:0000313" key="6">
    <source>
        <dbReference type="Proteomes" id="UP001168877"/>
    </source>
</evidence>
<feature type="compositionally biased region" description="Polar residues" evidence="1">
    <location>
        <begin position="225"/>
        <end position="235"/>
    </location>
</feature>
<feature type="domain" description="Plant PDR ABC transporter associated" evidence="4">
    <location>
        <begin position="128"/>
        <end position="191"/>
    </location>
</feature>
<dbReference type="InterPro" id="IPR013581">
    <property type="entry name" value="PDR_assoc"/>
</dbReference>
<feature type="domain" description="ABC transporter" evidence="3">
    <location>
        <begin position="269"/>
        <end position="349"/>
    </location>
</feature>
<evidence type="ECO:0000313" key="5">
    <source>
        <dbReference type="EMBL" id="KAK0597167.1"/>
    </source>
</evidence>
<organism evidence="5 6">
    <name type="scientific">Acer saccharum</name>
    <name type="common">Sugar maple</name>
    <dbReference type="NCBI Taxonomy" id="4024"/>
    <lineage>
        <taxon>Eukaryota</taxon>
        <taxon>Viridiplantae</taxon>
        <taxon>Streptophyta</taxon>
        <taxon>Embryophyta</taxon>
        <taxon>Tracheophyta</taxon>
        <taxon>Spermatophyta</taxon>
        <taxon>Magnoliopsida</taxon>
        <taxon>eudicotyledons</taxon>
        <taxon>Gunneridae</taxon>
        <taxon>Pentapetalae</taxon>
        <taxon>rosids</taxon>
        <taxon>malvids</taxon>
        <taxon>Sapindales</taxon>
        <taxon>Sapindaceae</taxon>
        <taxon>Hippocastanoideae</taxon>
        <taxon>Acereae</taxon>
        <taxon>Acer</taxon>
    </lineage>
</organism>
<dbReference type="Pfam" id="PF00005">
    <property type="entry name" value="ABC_tran"/>
    <property type="match status" value="1"/>
</dbReference>
<dbReference type="GO" id="GO:0016887">
    <property type="term" value="F:ATP hydrolysis activity"/>
    <property type="evidence" value="ECO:0007669"/>
    <property type="project" value="InterPro"/>
</dbReference>
<reference evidence="5" key="2">
    <citation type="submission" date="2023-06" db="EMBL/GenBank/DDBJ databases">
        <authorList>
            <person name="Swenson N.G."/>
            <person name="Wegrzyn J.L."/>
            <person name="Mcevoy S.L."/>
        </authorList>
    </citation>
    <scope>NUCLEOTIDE SEQUENCE</scope>
    <source>
        <strain evidence="5">NS2018</strain>
        <tissue evidence="5">Leaf</tissue>
    </source>
</reference>
<feature type="region of interest" description="Disordered" evidence="1">
    <location>
        <begin position="200"/>
        <end position="235"/>
    </location>
</feature>
<keyword evidence="2" id="KW-1133">Transmembrane helix</keyword>
<evidence type="ECO:0000256" key="2">
    <source>
        <dbReference type="SAM" id="Phobius"/>
    </source>
</evidence>
<evidence type="ECO:0000259" key="4">
    <source>
        <dbReference type="Pfam" id="PF08370"/>
    </source>
</evidence>
<protein>
    <recommendedName>
        <fullName evidence="7">ABC transporter domain-containing protein</fullName>
    </recommendedName>
</protein>
<dbReference type="InterPro" id="IPR003439">
    <property type="entry name" value="ABC_transporter-like_ATP-bd"/>
</dbReference>